<keyword evidence="1" id="KW-1133">Transmembrane helix</keyword>
<protein>
    <submittedName>
        <fullName evidence="2">Uncharacterized protein</fullName>
    </submittedName>
</protein>
<keyword evidence="1" id="KW-0472">Membrane</keyword>
<proteinExistence type="predicted"/>
<feature type="transmembrane region" description="Helical" evidence="1">
    <location>
        <begin position="42"/>
        <end position="62"/>
    </location>
</feature>
<dbReference type="Proteomes" id="UP000295063">
    <property type="component" value="Unassembled WGS sequence"/>
</dbReference>
<evidence type="ECO:0000256" key="1">
    <source>
        <dbReference type="SAM" id="Phobius"/>
    </source>
</evidence>
<gene>
    <name evidence="2" type="ORF">EV210_104144</name>
</gene>
<reference evidence="2 3" key="1">
    <citation type="submission" date="2019-03" db="EMBL/GenBank/DDBJ databases">
        <title>Genomic Encyclopedia of Type Strains, Phase IV (KMG-IV): sequencing the most valuable type-strain genomes for metagenomic binning, comparative biology and taxonomic classification.</title>
        <authorList>
            <person name="Goeker M."/>
        </authorList>
    </citation>
    <scope>NUCLEOTIDE SEQUENCE [LARGE SCALE GENOMIC DNA]</scope>
    <source>
        <strain evidence="2 3">DSM 15969</strain>
    </source>
</reference>
<dbReference type="EMBL" id="SLUI01000004">
    <property type="protein sequence ID" value="TCL38176.1"/>
    <property type="molecule type" value="Genomic_DNA"/>
</dbReference>
<evidence type="ECO:0000313" key="3">
    <source>
        <dbReference type="Proteomes" id="UP000295063"/>
    </source>
</evidence>
<feature type="transmembrane region" description="Helical" evidence="1">
    <location>
        <begin position="12"/>
        <end position="36"/>
    </location>
</feature>
<dbReference type="AlphaFoldDB" id="A0A4R1Q1K6"/>
<organism evidence="2 3">
    <name type="scientific">Anaerospora hongkongensis</name>
    <dbReference type="NCBI Taxonomy" id="244830"/>
    <lineage>
        <taxon>Bacteria</taxon>
        <taxon>Bacillati</taxon>
        <taxon>Bacillota</taxon>
        <taxon>Negativicutes</taxon>
        <taxon>Selenomonadales</taxon>
        <taxon>Sporomusaceae</taxon>
        <taxon>Anaerospora</taxon>
    </lineage>
</organism>
<keyword evidence="3" id="KW-1185">Reference proteome</keyword>
<accession>A0A4R1Q1K6</accession>
<comment type="caution">
    <text evidence="2">The sequence shown here is derived from an EMBL/GenBank/DDBJ whole genome shotgun (WGS) entry which is preliminary data.</text>
</comment>
<dbReference type="RefSeq" id="WP_132077753.1">
    <property type="nucleotide sequence ID" value="NZ_DALZLR010000004.1"/>
</dbReference>
<name>A0A4R1Q1K6_9FIRM</name>
<sequence>MLANPKNNEKIIVGVVSLFMAFILGSYAQFVLQIGFSYPAMIWEELASGILGSVLVGIFVFFRNRRRD</sequence>
<evidence type="ECO:0000313" key="2">
    <source>
        <dbReference type="EMBL" id="TCL38176.1"/>
    </source>
</evidence>
<keyword evidence="1" id="KW-0812">Transmembrane</keyword>